<name>A0A917FWE7_9BACL</name>
<dbReference type="GO" id="GO:0051539">
    <property type="term" value="F:4 iron, 4 sulfur cluster binding"/>
    <property type="evidence" value="ECO:0007669"/>
    <property type="project" value="UniProtKB-KW"/>
</dbReference>
<evidence type="ECO:0000313" key="9">
    <source>
        <dbReference type="EMBL" id="GGG07189.1"/>
    </source>
</evidence>
<dbReference type="InterPro" id="IPR050377">
    <property type="entry name" value="Radical_SAM_PqqE_MftC-like"/>
</dbReference>
<evidence type="ECO:0000259" key="8">
    <source>
        <dbReference type="PROSITE" id="PS51918"/>
    </source>
</evidence>
<comment type="caution">
    <text evidence="9">The sequence shown here is derived from an EMBL/GenBank/DDBJ whole genome shotgun (WGS) entry which is preliminary data.</text>
</comment>
<evidence type="ECO:0000256" key="2">
    <source>
        <dbReference type="ARBA" id="ARBA00022485"/>
    </source>
</evidence>
<dbReference type="PROSITE" id="PS01305">
    <property type="entry name" value="MOAA_NIFB_PQQE"/>
    <property type="match status" value="1"/>
</dbReference>
<dbReference type="InterPro" id="IPR013785">
    <property type="entry name" value="Aldolase_TIM"/>
</dbReference>
<dbReference type="EMBL" id="BMKR01000042">
    <property type="protein sequence ID" value="GGG07189.1"/>
    <property type="molecule type" value="Genomic_DNA"/>
</dbReference>
<dbReference type="SFLD" id="SFLDS00029">
    <property type="entry name" value="Radical_SAM"/>
    <property type="match status" value="1"/>
</dbReference>
<reference evidence="9" key="2">
    <citation type="submission" date="2020-09" db="EMBL/GenBank/DDBJ databases">
        <authorList>
            <person name="Sun Q."/>
            <person name="Zhou Y."/>
        </authorList>
    </citation>
    <scope>NUCLEOTIDE SEQUENCE</scope>
    <source>
        <strain evidence="9">CGMCC 1.16134</strain>
    </source>
</reference>
<dbReference type="Proteomes" id="UP000637643">
    <property type="component" value="Unassembled WGS sequence"/>
</dbReference>
<dbReference type="RefSeq" id="WP_189031324.1">
    <property type="nucleotide sequence ID" value="NZ_BMKR01000042.1"/>
</dbReference>
<dbReference type="Gene3D" id="3.20.20.70">
    <property type="entry name" value="Aldolase class I"/>
    <property type="match status" value="1"/>
</dbReference>
<dbReference type="InterPro" id="IPR058240">
    <property type="entry name" value="rSAM_sf"/>
</dbReference>
<evidence type="ECO:0000313" key="10">
    <source>
        <dbReference type="Proteomes" id="UP000637643"/>
    </source>
</evidence>
<keyword evidence="3" id="KW-0949">S-adenosyl-L-methionine</keyword>
<accession>A0A917FWE7</accession>
<gene>
    <name evidence="9" type="ORF">GCM10010912_59810</name>
</gene>
<evidence type="ECO:0000256" key="3">
    <source>
        <dbReference type="ARBA" id="ARBA00022691"/>
    </source>
</evidence>
<comment type="cofactor">
    <cofactor evidence="1">
        <name>[4Fe-4S] cluster</name>
        <dbReference type="ChEBI" id="CHEBI:49883"/>
    </cofactor>
</comment>
<evidence type="ECO:0000256" key="4">
    <source>
        <dbReference type="ARBA" id="ARBA00022723"/>
    </source>
</evidence>
<dbReference type="InterPro" id="IPR007197">
    <property type="entry name" value="rSAM"/>
</dbReference>
<dbReference type="SUPFAM" id="SSF102114">
    <property type="entry name" value="Radical SAM enzymes"/>
    <property type="match status" value="1"/>
</dbReference>
<evidence type="ECO:0000256" key="7">
    <source>
        <dbReference type="ARBA" id="ARBA00023014"/>
    </source>
</evidence>
<evidence type="ECO:0000256" key="1">
    <source>
        <dbReference type="ARBA" id="ARBA00001966"/>
    </source>
</evidence>
<dbReference type="PROSITE" id="PS51918">
    <property type="entry name" value="RADICAL_SAM"/>
    <property type="match status" value="1"/>
</dbReference>
<keyword evidence="7" id="KW-0411">Iron-sulfur</keyword>
<dbReference type="PANTHER" id="PTHR11228:SF7">
    <property type="entry name" value="PQQA PEPTIDE CYCLASE"/>
    <property type="match status" value="1"/>
</dbReference>
<dbReference type="GO" id="GO:0016491">
    <property type="term" value="F:oxidoreductase activity"/>
    <property type="evidence" value="ECO:0007669"/>
    <property type="project" value="UniProtKB-KW"/>
</dbReference>
<keyword evidence="6" id="KW-0408">Iron</keyword>
<sequence>MYRENILPKAAGIYITRNCNLRCGYCNVYKKNLAELDYDRWIQTFDVLESLGIQKLTILGGEPTTRADLPQLIYHLAHNTSFDFSVVSNGTANLKTLRSLVEAGMQKYSSSVDTINGDSLDPFTTLKSKKAMSNFRELREMGVPHLTAYLVLSASSLPQVVEIAKALSEEQIGLYLLPYHYAQGGETFWETRDIHKKEGFAFETSQIPQVRGVMEELIKMKHAGYLIENAEHYLRKIPDYIVDCNWHCPDTLNELRIDSDGSLMCCHDYVGTRTPEFNIFQLAEEKGLSEFLSQRWKDSRDCPGCFWPSQFHNAIV</sequence>
<keyword evidence="4" id="KW-0479">Metal-binding</keyword>
<keyword evidence="5" id="KW-0560">Oxidoreductase</keyword>
<dbReference type="AlphaFoldDB" id="A0A917FWE7"/>
<keyword evidence="10" id="KW-1185">Reference proteome</keyword>
<dbReference type="SFLD" id="SFLDG01067">
    <property type="entry name" value="SPASM/twitch_domain_containing"/>
    <property type="match status" value="1"/>
</dbReference>
<dbReference type="GO" id="GO:0046872">
    <property type="term" value="F:metal ion binding"/>
    <property type="evidence" value="ECO:0007669"/>
    <property type="project" value="UniProtKB-KW"/>
</dbReference>
<dbReference type="CDD" id="cd01335">
    <property type="entry name" value="Radical_SAM"/>
    <property type="match status" value="1"/>
</dbReference>
<evidence type="ECO:0000256" key="6">
    <source>
        <dbReference type="ARBA" id="ARBA00023004"/>
    </source>
</evidence>
<reference evidence="9" key="1">
    <citation type="journal article" date="2014" name="Int. J. Syst. Evol. Microbiol.">
        <title>Complete genome sequence of Corynebacterium casei LMG S-19264T (=DSM 44701T), isolated from a smear-ripened cheese.</title>
        <authorList>
            <consortium name="US DOE Joint Genome Institute (JGI-PGF)"/>
            <person name="Walter F."/>
            <person name="Albersmeier A."/>
            <person name="Kalinowski J."/>
            <person name="Ruckert C."/>
        </authorList>
    </citation>
    <scope>NUCLEOTIDE SEQUENCE</scope>
    <source>
        <strain evidence="9">CGMCC 1.16134</strain>
    </source>
</reference>
<dbReference type="PANTHER" id="PTHR11228">
    <property type="entry name" value="RADICAL SAM DOMAIN PROTEIN"/>
    <property type="match status" value="1"/>
</dbReference>
<evidence type="ECO:0000256" key="5">
    <source>
        <dbReference type="ARBA" id="ARBA00023002"/>
    </source>
</evidence>
<dbReference type="Pfam" id="PF04055">
    <property type="entry name" value="Radical_SAM"/>
    <property type="match status" value="1"/>
</dbReference>
<protein>
    <submittedName>
        <fullName evidence="9">Coenzyme PQQ biosynthesis protein E</fullName>
    </submittedName>
</protein>
<proteinExistence type="predicted"/>
<feature type="domain" description="Radical SAM core" evidence="8">
    <location>
        <begin position="5"/>
        <end position="226"/>
    </location>
</feature>
<keyword evidence="2" id="KW-0004">4Fe-4S</keyword>
<dbReference type="InterPro" id="IPR000385">
    <property type="entry name" value="MoaA_NifB_PqqE_Fe-S-bd_CS"/>
</dbReference>
<organism evidence="9 10">
    <name type="scientific">Paenibacillus albidus</name>
    <dbReference type="NCBI Taxonomy" id="2041023"/>
    <lineage>
        <taxon>Bacteria</taxon>
        <taxon>Bacillati</taxon>
        <taxon>Bacillota</taxon>
        <taxon>Bacilli</taxon>
        <taxon>Bacillales</taxon>
        <taxon>Paenibacillaceae</taxon>
        <taxon>Paenibacillus</taxon>
    </lineage>
</organism>